<reference evidence="1 2" key="1">
    <citation type="journal article" date="2024" name="J Genomics">
        <title>Draft genome sequencing and assembly of Favolaschia claudopus CIRM-BRFM 2984 isolated from oak limbs.</title>
        <authorList>
            <person name="Navarro D."/>
            <person name="Drula E."/>
            <person name="Chaduli D."/>
            <person name="Cazenave R."/>
            <person name="Ahrendt S."/>
            <person name="Wang J."/>
            <person name="Lipzen A."/>
            <person name="Daum C."/>
            <person name="Barry K."/>
            <person name="Grigoriev I.V."/>
            <person name="Favel A."/>
            <person name="Rosso M.N."/>
            <person name="Martin F."/>
        </authorList>
    </citation>
    <scope>NUCLEOTIDE SEQUENCE [LARGE SCALE GENOMIC DNA]</scope>
    <source>
        <strain evidence="1 2">CIRM-BRFM 2984</strain>
    </source>
</reference>
<name>A0AAV9ZBP8_9AGAR</name>
<comment type="caution">
    <text evidence="1">The sequence shown here is derived from an EMBL/GenBank/DDBJ whole genome shotgun (WGS) entry which is preliminary data.</text>
</comment>
<sequence>MEDVYCRVMGGGFRISPLDSQAALRIVTLAESVWPVTVSSAAIQRFLNSLELSALYLHERQLKRLDWTTSVFIRVQIAMHAAIVGPLGILRVEGYWFI</sequence>
<evidence type="ECO:0000313" key="1">
    <source>
        <dbReference type="EMBL" id="KAK6977227.1"/>
    </source>
</evidence>
<organism evidence="1 2">
    <name type="scientific">Favolaschia claudopus</name>
    <dbReference type="NCBI Taxonomy" id="2862362"/>
    <lineage>
        <taxon>Eukaryota</taxon>
        <taxon>Fungi</taxon>
        <taxon>Dikarya</taxon>
        <taxon>Basidiomycota</taxon>
        <taxon>Agaricomycotina</taxon>
        <taxon>Agaricomycetes</taxon>
        <taxon>Agaricomycetidae</taxon>
        <taxon>Agaricales</taxon>
        <taxon>Marasmiineae</taxon>
        <taxon>Mycenaceae</taxon>
        <taxon>Favolaschia</taxon>
    </lineage>
</organism>
<accession>A0AAV9ZBP8</accession>
<dbReference type="Proteomes" id="UP001362999">
    <property type="component" value="Unassembled WGS sequence"/>
</dbReference>
<dbReference type="EMBL" id="JAWWNJ010000171">
    <property type="protein sequence ID" value="KAK6977227.1"/>
    <property type="molecule type" value="Genomic_DNA"/>
</dbReference>
<proteinExistence type="predicted"/>
<gene>
    <name evidence="1" type="ORF">R3P38DRAFT_3237603</name>
</gene>
<protein>
    <submittedName>
        <fullName evidence="1">Uncharacterized protein</fullName>
    </submittedName>
</protein>
<evidence type="ECO:0000313" key="2">
    <source>
        <dbReference type="Proteomes" id="UP001362999"/>
    </source>
</evidence>
<dbReference type="AlphaFoldDB" id="A0AAV9ZBP8"/>
<keyword evidence="2" id="KW-1185">Reference proteome</keyword>